<protein>
    <submittedName>
        <fullName evidence="1">Uncharacterized protein</fullName>
    </submittedName>
</protein>
<dbReference type="Proteomes" id="UP001498398">
    <property type="component" value="Unassembled WGS sequence"/>
</dbReference>
<accession>A0ABR1J2B4</accession>
<name>A0ABR1J2B4_9AGAR</name>
<dbReference type="EMBL" id="JBANRG010000039">
    <property type="protein sequence ID" value="KAK7448102.1"/>
    <property type="molecule type" value="Genomic_DNA"/>
</dbReference>
<evidence type="ECO:0000313" key="1">
    <source>
        <dbReference type="EMBL" id="KAK7448102.1"/>
    </source>
</evidence>
<comment type="caution">
    <text evidence="1">The sequence shown here is derived from an EMBL/GenBank/DDBJ whole genome shotgun (WGS) entry which is preliminary data.</text>
</comment>
<proteinExistence type="predicted"/>
<sequence length="298" mass="34264">MMSAFSVSEIQDVATLAPVSDERLALFYGDPQKFGPEYSRLCLDTSPITVSAMRKSQWNRAIARRLSDEAVAFVDSSARLSARFSGDDAVDWEELFNCRLSDIFLDIQSSRGSTLPYLEAQAVRYNEKAFRNKKRVKFSTRQKVCAIMTQHLRSIGKEQDLRFWTDMLLALDLLTIDGMSDEETDEQDEQTVKVVKDLQFRHSDFRPLLAYVDTAPRRMKKLFVQSGRKPFRRVFSDLISEQTPPPNLPSAFYRPQYLELMKEGLVPWVPIDEDTTVSVAVLMSEFLEVEDGRSFLER</sequence>
<gene>
    <name evidence="1" type="ORF">VKT23_013860</name>
</gene>
<reference evidence="1 2" key="1">
    <citation type="submission" date="2024-01" db="EMBL/GenBank/DDBJ databases">
        <title>A draft genome for the cacao thread blight pathogen Marasmiellus scandens.</title>
        <authorList>
            <person name="Baruah I.K."/>
            <person name="Leung J."/>
            <person name="Bukari Y."/>
            <person name="Amoako-Attah I."/>
            <person name="Meinhardt L.W."/>
            <person name="Bailey B.A."/>
            <person name="Cohen S.P."/>
        </authorList>
    </citation>
    <scope>NUCLEOTIDE SEQUENCE [LARGE SCALE GENOMIC DNA]</scope>
    <source>
        <strain evidence="1 2">GH-19</strain>
    </source>
</reference>
<evidence type="ECO:0000313" key="2">
    <source>
        <dbReference type="Proteomes" id="UP001498398"/>
    </source>
</evidence>
<keyword evidence="2" id="KW-1185">Reference proteome</keyword>
<organism evidence="1 2">
    <name type="scientific">Marasmiellus scandens</name>
    <dbReference type="NCBI Taxonomy" id="2682957"/>
    <lineage>
        <taxon>Eukaryota</taxon>
        <taxon>Fungi</taxon>
        <taxon>Dikarya</taxon>
        <taxon>Basidiomycota</taxon>
        <taxon>Agaricomycotina</taxon>
        <taxon>Agaricomycetes</taxon>
        <taxon>Agaricomycetidae</taxon>
        <taxon>Agaricales</taxon>
        <taxon>Marasmiineae</taxon>
        <taxon>Omphalotaceae</taxon>
        <taxon>Marasmiellus</taxon>
    </lineage>
</organism>